<reference evidence="1 2" key="1">
    <citation type="journal article" date="2017" name="Gigascience">
        <title>Draft genome of the honey bee ectoparasitic mite, Tropilaelaps mercedesae, is shaped by the parasitic life history.</title>
        <authorList>
            <person name="Dong X."/>
            <person name="Armstrong S.D."/>
            <person name="Xia D."/>
            <person name="Makepeace B.L."/>
            <person name="Darby A.C."/>
            <person name="Kadowaki T."/>
        </authorList>
    </citation>
    <scope>NUCLEOTIDE SEQUENCE [LARGE SCALE GENOMIC DNA]</scope>
    <source>
        <strain evidence="1">Wuxi-XJTLU</strain>
    </source>
</reference>
<evidence type="ECO:0000313" key="1">
    <source>
        <dbReference type="EMBL" id="OQR77257.1"/>
    </source>
</evidence>
<name>A0A1V9XUS3_9ACAR</name>
<organism evidence="1 2">
    <name type="scientific">Tropilaelaps mercedesae</name>
    <dbReference type="NCBI Taxonomy" id="418985"/>
    <lineage>
        <taxon>Eukaryota</taxon>
        <taxon>Metazoa</taxon>
        <taxon>Ecdysozoa</taxon>
        <taxon>Arthropoda</taxon>
        <taxon>Chelicerata</taxon>
        <taxon>Arachnida</taxon>
        <taxon>Acari</taxon>
        <taxon>Parasitiformes</taxon>
        <taxon>Mesostigmata</taxon>
        <taxon>Gamasina</taxon>
        <taxon>Dermanyssoidea</taxon>
        <taxon>Laelapidae</taxon>
        <taxon>Tropilaelaps</taxon>
    </lineage>
</organism>
<dbReference type="Proteomes" id="UP000192247">
    <property type="component" value="Unassembled WGS sequence"/>
</dbReference>
<gene>
    <name evidence="1" type="ORF">BIW11_07224</name>
</gene>
<proteinExistence type="predicted"/>
<sequence>MKKIGRAIEKGAKKALEHGIRWSISTYSTHIKDNLQRDDEISLEELEAILWHIRQFTKLIEALPELSESNQFGTKLREGLEKIGHILNGGSYKGASNTEVHIPVSLFSERKQSDSLTILELNETLQNLDEILKTFNENERDKNRVVTYGFGKRLRKGLKKIGRAIEKGAKKVLERGFLVNVSVYSASEGLLDDDSRPSFEDVEDLRQAIKLTETATEKNRT</sequence>
<protein>
    <submittedName>
        <fullName evidence="1">Uncharacterized protein</fullName>
    </submittedName>
</protein>
<keyword evidence="2" id="KW-1185">Reference proteome</keyword>
<dbReference type="EMBL" id="MNPL01003778">
    <property type="protein sequence ID" value="OQR77257.1"/>
    <property type="molecule type" value="Genomic_DNA"/>
</dbReference>
<comment type="caution">
    <text evidence="1">The sequence shown here is derived from an EMBL/GenBank/DDBJ whole genome shotgun (WGS) entry which is preliminary data.</text>
</comment>
<evidence type="ECO:0000313" key="2">
    <source>
        <dbReference type="Proteomes" id="UP000192247"/>
    </source>
</evidence>
<dbReference type="InParanoid" id="A0A1V9XUS3"/>
<dbReference type="AlphaFoldDB" id="A0A1V9XUS3"/>
<accession>A0A1V9XUS3</accession>